<evidence type="ECO:0000256" key="6">
    <source>
        <dbReference type="ARBA" id="ARBA00022970"/>
    </source>
</evidence>
<name>A0ABW7MLC0_9FLAO</name>
<dbReference type="PANTHER" id="PTHR30588">
    <property type="entry name" value="BRANCHED-CHAIN AMINO ACID TRANSPORT SYSTEM 2 CARRIER PROTEIN"/>
    <property type="match status" value="1"/>
</dbReference>
<feature type="transmembrane region" description="Helical" evidence="9">
    <location>
        <begin position="306"/>
        <end position="323"/>
    </location>
</feature>
<comment type="similarity">
    <text evidence="2">Belongs to the branched chain amino acid transporter family.</text>
</comment>
<evidence type="ECO:0000313" key="10">
    <source>
        <dbReference type="EMBL" id="MFH6767613.1"/>
    </source>
</evidence>
<feature type="transmembrane region" description="Helical" evidence="9">
    <location>
        <begin position="329"/>
        <end position="351"/>
    </location>
</feature>
<keyword evidence="7 9" id="KW-1133">Transmembrane helix</keyword>
<evidence type="ECO:0000256" key="7">
    <source>
        <dbReference type="ARBA" id="ARBA00022989"/>
    </source>
</evidence>
<dbReference type="Pfam" id="PF05525">
    <property type="entry name" value="Branch_AA_trans"/>
    <property type="match status" value="1"/>
</dbReference>
<evidence type="ECO:0000313" key="11">
    <source>
        <dbReference type="Proteomes" id="UP001610104"/>
    </source>
</evidence>
<organism evidence="10 11">
    <name type="scientific">Gaetbulibacter aquiaggeris</name>
    <dbReference type="NCBI Taxonomy" id="1735373"/>
    <lineage>
        <taxon>Bacteria</taxon>
        <taxon>Pseudomonadati</taxon>
        <taxon>Bacteroidota</taxon>
        <taxon>Flavobacteriia</taxon>
        <taxon>Flavobacteriales</taxon>
        <taxon>Flavobacteriaceae</taxon>
        <taxon>Gaetbulibacter</taxon>
    </lineage>
</organism>
<evidence type="ECO:0000256" key="9">
    <source>
        <dbReference type="SAM" id="Phobius"/>
    </source>
</evidence>
<feature type="transmembrane region" description="Helical" evidence="9">
    <location>
        <begin position="38"/>
        <end position="58"/>
    </location>
</feature>
<evidence type="ECO:0000256" key="2">
    <source>
        <dbReference type="ARBA" id="ARBA00008540"/>
    </source>
</evidence>
<keyword evidence="3" id="KW-0813">Transport</keyword>
<accession>A0ABW7MLC0</accession>
<evidence type="ECO:0000256" key="8">
    <source>
        <dbReference type="ARBA" id="ARBA00023136"/>
    </source>
</evidence>
<dbReference type="InterPro" id="IPR004685">
    <property type="entry name" value="Brnchd-chn_aa_trnsp_Livcs"/>
</dbReference>
<evidence type="ECO:0000256" key="4">
    <source>
        <dbReference type="ARBA" id="ARBA00022475"/>
    </source>
</evidence>
<feature type="transmembrane region" description="Helical" evidence="9">
    <location>
        <begin position="224"/>
        <end position="244"/>
    </location>
</feature>
<feature type="transmembrane region" description="Helical" evidence="9">
    <location>
        <begin position="70"/>
        <end position="93"/>
    </location>
</feature>
<keyword evidence="6" id="KW-0029">Amino-acid transport</keyword>
<keyword evidence="4" id="KW-1003">Cell membrane</keyword>
<proteinExistence type="inferred from homology"/>
<sequence length="430" mass="46842">MNKTKQTFVFGFALFAGFFGAGNLILPPLLGFNSGPDWWLVTIGFIISATIIPLLALFGHAKLQGTMLAFGNKVSPLFSLIFCLCIYVIIIALPCPRTAAVTHEIAIAPFFNTSSLTTSFIYFSLAFVFVINRNNALEILGKYLTPIIVLILLAIIVVGVSVNVSPMNISNLDTPLVSGLLEGYQTYDAIAGMVMGGIVIISINNFNDAMSFKDKKIMIAKSGLIAMVGLFIIYAGLIALGALYNSEFPVDISRTNLLAGLASKTLGNMGAVFLSVLVGLACFTTAVGIIMSTADFFKALFKDSKTAYVITTIVCCIVGILVGQFEVSYIIKVALPSLMLIYPLCIVLILLNAISETYATQLVFRWVVVVTFMFSIPDFLNFIMPIEKLEPIIKMIPFAQQNLGWVLPALTTFILVNIFQKLTHNKRLQT</sequence>
<keyword evidence="5 9" id="KW-0812">Transmembrane</keyword>
<reference evidence="10 11" key="1">
    <citation type="submission" date="2024-02" db="EMBL/GenBank/DDBJ databases">
        <title>A Gaetbulibacter species isolated from tidal flats and genomic insights of their niches.</title>
        <authorList>
            <person name="Ye Y."/>
        </authorList>
    </citation>
    <scope>NUCLEOTIDE SEQUENCE [LARGE SCALE GENOMIC DNA]</scope>
    <source>
        <strain evidence="10 11">KEM-8</strain>
    </source>
</reference>
<dbReference type="RefSeq" id="WP_395436905.1">
    <property type="nucleotide sequence ID" value="NZ_JBAWKC010000001.1"/>
</dbReference>
<feature type="transmembrane region" description="Helical" evidence="9">
    <location>
        <begin position="184"/>
        <end position="203"/>
    </location>
</feature>
<feature type="transmembrane region" description="Helical" evidence="9">
    <location>
        <begin position="271"/>
        <end position="294"/>
    </location>
</feature>
<evidence type="ECO:0000256" key="5">
    <source>
        <dbReference type="ARBA" id="ARBA00022692"/>
    </source>
</evidence>
<dbReference type="Proteomes" id="UP001610104">
    <property type="component" value="Unassembled WGS sequence"/>
</dbReference>
<gene>
    <name evidence="10" type="primary">brnQ</name>
    <name evidence="10" type="ORF">V8G56_02605</name>
</gene>
<dbReference type="PANTHER" id="PTHR30588:SF0">
    <property type="entry name" value="BRANCHED-CHAIN AMINO ACID PERMEASE BRNQ"/>
    <property type="match status" value="1"/>
</dbReference>
<dbReference type="EMBL" id="JBAWKC010000001">
    <property type="protein sequence ID" value="MFH6767613.1"/>
    <property type="molecule type" value="Genomic_DNA"/>
</dbReference>
<feature type="transmembrane region" description="Helical" evidence="9">
    <location>
        <begin position="403"/>
        <end position="419"/>
    </location>
</feature>
<keyword evidence="11" id="KW-1185">Reference proteome</keyword>
<feature type="transmembrane region" description="Helical" evidence="9">
    <location>
        <begin position="105"/>
        <end position="131"/>
    </location>
</feature>
<protein>
    <submittedName>
        <fullName evidence="10">Branched-chain amino acid transport system II carrier protein</fullName>
    </submittedName>
</protein>
<dbReference type="NCBIfam" id="TIGR00796">
    <property type="entry name" value="livcs"/>
    <property type="match status" value="1"/>
</dbReference>
<comment type="subcellular location">
    <subcellularLocation>
        <location evidence="1">Cell membrane</location>
        <topology evidence="1">Multi-pass membrane protein</topology>
    </subcellularLocation>
</comment>
<feature type="transmembrane region" description="Helical" evidence="9">
    <location>
        <begin position="363"/>
        <end position="383"/>
    </location>
</feature>
<feature type="transmembrane region" description="Helical" evidence="9">
    <location>
        <begin position="7"/>
        <end position="26"/>
    </location>
</feature>
<evidence type="ECO:0000256" key="1">
    <source>
        <dbReference type="ARBA" id="ARBA00004651"/>
    </source>
</evidence>
<feature type="transmembrane region" description="Helical" evidence="9">
    <location>
        <begin position="143"/>
        <end position="164"/>
    </location>
</feature>
<evidence type="ECO:0000256" key="3">
    <source>
        <dbReference type="ARBA" id="ARBA00022448"/>
    </source>
</evidence>
<keyword evidence="8 9" id="KW-0472">Membrane</keyword>
<comment type="caution">
    <text evidence="10">The sequence shown here is derived from an EMBL/GenBank/DDBJ whole genome shotgun (WGS) entry which is preliminary data.</text>
</comment>